<dbReference type="RefSeq" id="XP_028519374.1">
    <property type="nucleotide sequence ID" value="XM_028663573.1"/>
</dbReference>
<dbReference type="OMA" id="CHCEPAS"/>
<dbReference type="Pfam" id="PF18802">
    <property type="entry name" value="CxC1"/>
    <property type="match status" value="1"/>
</dbReference>
<dbReference type="CDD" id="cd19757">
    <property type="entry name" value="Bbox1"/>
    <property type="match status" value="1"/>
</dbReference>
<dbReference type="PANTHER" id="PTHR33096">
    <property type="entry name" value="CXC2 DOMAIN-CONTAINING PROTEIN"/>
    <property type="match status" value="1"/>
</dbReference>
<dbReference type="PANTHER" id="PTHR33096:SF1">
    <property type="entry name" value="CXC1-LIKE CYSTEINE CLUSTER ASSOCIATED WITH KDZ TRANSPOSASES DOMAIN-CONTAINING PROTEIN"/>
    <property type="match status" value="1"/>
</dbReference>
<name>A0A913YVY1_EXADI</name>
<dbReference type="InterPro" id="IPR041320">
    <property type="entry name" value="CxC1"/>
</dbReference>
<dbReference type="RefSeq" id="XP_020916337.1">
    <property type="nucleotide sequence ID" value="XM_021060678.2"/>
</dbReference>
<evidence type="ECO:0000313" key="2">
    <source>
        <dbReference type="EnsemblMetazoa" id="XP_028519374.1"/>
    </source>
</evidence>
<keyword evidence="3" id="KW-1185">Reference proteome</keyword>
<evidence type="ECO:0000259" key="1">
    <source>
        <dbReference type="Pfam" id="PF18802"/>
    </source>
</evidence>
<organism evidence="2 3">
    <name type="scientific">Exaiptasia diaphana</name>
    <name type="common">Tropical sea anemone</name>
    <name type="synonym">Aiptasia pulchella</name>
    <dbReference type="NCBI Taxonomy" id="2652724"/>
    <lineage>
        <taxon>Eukaryota</taxon>
        <taxon>Metazoa</taxon>
        <taxon>Cnidaria</taxon>
        <taxon>Anthozoa</taxon>
        <taxon>Hexacorallia</taxon>
        <taxon>Actiniaria</taxon>
        <taxon>Aiptasiidae</taxon>
        <taxon>Exaiptasia</taxon>
    </lineage>
</organism>
<sequence>MKKIRAVKLKTTFISRSGKRCVYVPVNSVNSAKKSTEKRFEQTSQASSITREVSIDEPSACNLTLHQKRQVFTYNNWKRVRDSIFNAFIDESHLPRDATCIECNKEAATIRCQDCGTRQFFCEQCAENLHSKRNHFHILEVWQDEMFSPLYADHGVVGYGHNCSTKVLQNFTLVDSSGRQHVKRVEVCECEPIAVSLVRCNFWPGSPVKPTTAFHISLMNLLEKLFLQCQVSLYDFGEVLNLLQPQLGKTVSTSLYGTLNSGSFEEFRQFKYHMQYLHNFCPGLNNGTQCELCPKDKGVMIESLDACMGLARKKKKGGGLVEPRHEELMFSDQTDVDNFVDNYGKEGIKIEENCNRFHAGEVLSSLRSKGKNQLFDEKGVFGRVCRHDFPKGFVNLKYGERISYSIYEINKLKESLKDKPGVKLIIMYDIACILSSHLKCSNQEDLINNIDLAIPIFHCYGHKASCQIEYNPRRVTGIGLTDGEGVERLWSYLRGYSSMTKEMSSEKRIDVLTDALIYY</sequence>
<dbReference type="OrthoDB" id="5979502at2759"/>
<dbReference type="EnsemblMetazoa" id="XM_028663573.1">
    <property type="protein sequence ID" value="XP_028519374.1"/>
    <property type="gene ID" value="LOC110253726"/>
</dbReference>
<dbReference type="GeneID" id="110253726"/>
<dbReference type="EnsemblMetazoa" id="XM_021060678.2">
    <property type="protein sequence ID" value="XP_020916337.1"/>
    <property type="gene ID" value="LOC110253726"/>
</dbReference>
<feature type="domain" description="CxC1-like cysteine cluster associated with KDZ transposases" evidence="1">
    <location>
        <begin position="163"/>
        <end position="240"/>
    </location>
</feature>
<accession>A0A913YVY1</accession>
<dbReference type="AlphaFoldDB" id="A0A913YVY1"/>
<protein>
    <recommendedName>
        <fullName evidence="1">CxC1-like cysteine cluster associated with KDZ transposases domain-containing protein</fullName>
    </recommendedName>
</protein>
<dbReference type="KEGG" id="epa:110253726"/>
<reference evidence="2" key="1">
    <citation type="submission" date="2022-11" db="UniProtKB">
        <authorList>
            <consortium name="EnsemblMetazoa"/>
        </authorList>
    </citation>
    <scope>IDENTIFICATION</scope>
</reference>
<dbReference type="Pfam" id="PF18758">
    <property type="entry name" value="KDZ"/>
    <property type="match status" value="1"/>
</dbReference>
<evidence type="ECO:0000313" key="3">
    <source>
        <dbReference type="Proteomes" id="UP000887567"/>
    </source>
</evidence>
<dbReference type="InterPro" id="IPR040521">
    <property type="entry name" value="KDZ"/>
</dbReference>
<dbReference type="Proteomes" id="UP000887567">
    <property type="component" value="Unplaced"/>
</dbReference>
<proteinExistence type="predicted"/>